<dbReference type="AlphaFoldDB" id="B0VF79"/>
<dbReference type="HOGENOM" id="CLU_116293_1_0_0"/>
<organism evidence="1 2">
    <name type="scientific">Cloacimonas acidaminovorans (strain Evry)</name>
    <dbReference type="NCBI Taxonomy" id="459349"/>
    <lineage>
        <taxon>Bacteria</taxon>
        <taxon>Pseudomonadati</taxon>
        <taxon>Candidatus Cloacimonadota</taxon>
        <taxon>Candidatus Cloacimonadia</taxon>
        <taxon>Candidatus Cloacimonadales</taxon>
        <taxon>Candidatus Cloacimonadaceae</taxon>
        <taxon>Candidatus Cloacimonas</taxon>
    </lineage>
</organism>
<reference evidence="1 2" key="1">
    <citation type="journal article" date="2008" name="J. Bacteriol.">
        <title>'Candidatus Cloacamonas acidaminovorans': genome sequence reconstruction provides a first glimpse of a new bacterial division.</title>
        <authorList>
            <person name="Pelletier E."/>
            <person name="Kreimeyer A."/>
            <person name="Bocs S."/>
            <person name="Rouy Z."/>
            <person name="Gyapay G."/>
            <person name="Chouari R."/>
            <person name="Riviere D."/>
            <person name="Ganesan A."/>
            <person name="Daegelen P."/>
            <person name="Sghir A."/>
            <person name="Cohen G.N."/>
            <person name="Medigue C."/>
            <person name="Weissenbach J."/>
            <person name="Le Paslier D."/>
        </authorList>
    </citation>
    <scope>NUCLEOTIDE SEQUENCE [LARGE SCALE GENOMIC DNA]</scope>
    <source>
        <strain evidence="2">Evry</strain>
    </source>
</reference>
<gene>
    <name evidence="1" type="ordered locus">CLOAM0222</name>
</gene>
<evidence type="ECO:0000313" key="2">
    <source>
        <dbReference type="Proteomes" id="UP000002019"/>
    </source>
</evidence>
<dbReference type="EMBL" id="CU466930">
    <property type="protein sequence ID" value="CAO80131.1"/>
    <property type="molecule type" value="Genomic_DNA"/>
</dbReference>
<dbReference type="Pfam" id="PF14367">
    <property type="entry name" value="DUF4411"/>
    <property type="match status" value="1"/>
</dbReference>
<dbReference type="STRING" id="459349.CLOAM0222"/>
<dbReference type="InterPro" id="IPR029060">
    <property type="entry name" value="PIN-like_dom_sf"/>
</dbReference>
<dbReference type="RefSeq" id="WP_015423992.1">
    <property type="nucleotide sequence ID" value="NC_020449.1"/>
</dbReference>
<dbReference type="SUPFAM" id="SSF88723">
    <property type="entry name" value="PIN domain-like"/>
    <property type="match status" value="1"/>
</dbReference>
<sequence length="164" mass="19195">MHGNKPKVYCLDSNALIEPWNKYYSPKISNYFDILERLIIENRIFCTEEVALEIKKGDDLLYKWLKKNESNFVKTIDSDVQKKVRIILSQFPNLIDSKKQRSMADPWVIAHAWSLNAVVVTKEYPIDNVKKHCKIPDVCKFYNICCMDDWQFIAELGITFVASL</sequence>
<evidence type="ECO:0008006" key="3">
    <source>
        <dbReference type="Google" id="ProtNLM"/>
    </source>
</evidence>
<dbReference type="OrthoDB" id="3231195at2"/>
<dbReference type="eggNOG" id="COG1487">
    <property type="taxonomic scope" value="Bacteria"/>
</dbReference>
<keyword evidence="2" id="KW-1185">Reference proteome</keyword>
<dbReference type="KEGG" id="caci:CLOAM0222"/>
<proteinExistence type="predicted"/>
<dbReference type="Proteomes" id="UP000002019">
    <property type="component" value="Chromosome"/>
</dbReference>
<name>B0VF79_CLOAI</name>
<dbReference type="InterPro" id="IPR016541">
    <property type="entry name" value="UCP008505"/>
</dbReference>
<protein>
    <recommendedName>
        <fullName evidence="3">PIN domain-containing protein</fullName>
    </recommendedName>
</protein>
<accession>B0VF79</accession>
<evidence type="ECO:0000313" key="1">
    <source>
        <dbReference type="EMBL" id="CAO80131.1"/>
    </source>
</evidence>